<dbReference type="PANTHER" id="PTHR46825:SF15">
    <property type="entry name" value="BETA-LACTAMASE-RELATED DOMAIN-CONTAINING PROTEIN"/>
    <property type="match status" value="1"/>
</dbReference>
<dbReference type="InterPro" id="IPR012338">
    <property type="entry name" value="Beta-lactam/transpept-like"/>
</dbReference>
<sequence length="824" mass="89567">MPASKLLVRRRVRLVAASAGLIWIVACTPKPPVETPAATPAVAVDPQQVELDARLAYLEQRLEAARIENHVPGMAVAIVKDDQLIYAHGFGVSDLDANTPVTPETVFAIGSSTKAFTSALVGILVDEGKMGWDDPITAHLPDFSLQIDTSKDGEVVTIRDLLAHRSGFARMGVLWAANTITRAQVLGYATKALPVAPFRESFHYNNVTYMAAGEASAQVAGMSWDELLQTRLLDPLGMVHTTIDYESAQADPALSLGYTWRDDLAAFEPAPMRNLTAIAPSGSINSSVVDMANWLRLQLANGEFNGRRLVSEAALAQTKSSQIEIAPGIDYGMGWMLREWHGHRLVEHGGNIDGFAASVAMLPDDGLGMVLLTNVGMTPLQESGQALVWEALLTDAYLPVEAGSGEDFSRFLGKYDTGSGLPGFGGEPFEVVIKDGRLAVDVPGQTVYTLNPPDDEDWRVFEQTDEIAISFDEDADGNVIALRLHQGGMDFELLREGVVLPPEVDAAQVGPYLGHYRAEQGMTVEVLIHNGRLAVDIPGQMVFDLELPDAQGDYHFRVNFDLFVSFVMGEGKRANEVVGLNLFQDGKPTSFKREAGKKPGITLEQLHKKRKSDKRERALSKAGLVHFEQTVDLINAGVSGTAQLWFDPSGRLRQQTTFGQVGESLLVLYAGEGEPATIQGWVDSSFEPSQQLQGVLLAQAVLSHPRVLFGDWRDHFESETLVRTEAGEGGDVHVIELRGGQLPSTWIHVDAKTFDVIEVHGQEIAAGGLRIPTTVKLSDYRTTNGMRLPYRMESSNPHTGTSVVVLEGVHAKQAEAADRFAPMP</sequence>
<comment type="caution">
    <text evidence="2">The sequence shown here is derived from an EMBL/GenBank/DDBJ whole genome shotgun (WGS) entry which is preliminary data.</text>
</comment>
<reference evidence="2 3" key="1">
    <citation type="submission" date="2018-03" db="EMBL/GenBank/DDBJ databases">
        <title>Draft Genome Sequences of the Obligatory Marine Myxobacteria Enhygromyxa salina SWB007.</title>
        <authorList>
            <person name="Poehlein A."/>
            <person name="Moghaddam J.A."/>
            <person name="Harms H."/>
            <person name="Alanjari M."/>
            <person name="Koenig G.M."/>
            <person name="Daniel R."/>
            <person name="Schaeberle T.F."/>
        </authorList>
    </citation>
    <scope>NUCLEOTIDE SEQUENCE [LARGE SCALE GENOMIC DNA]</scope>
    <source>
        <strain evidence="2 3">SWB007</strain>
    </source>
</reference>
<evidence type="ECO:0000313" key="2">
    <source>
        <dbReference type="EMBL" id="PRQ08572.1"/>
    </source>
</evidence>
<dbReference type="PROSITE" id="PS51257">
    <property type="entry name" value="PROKAR_LIPOPROTEIN"/>
    <property type="match status" value="1"/>
</dbReference>
<dbReference type="SUPFAM" id="SSF56601">
    <property type="entry name" value="beta-lactamase/transpeptidase-like"/>
    <property type="match status" value="1"/>
</dbReference>
<dbReference type="EC" id="3.5.2.6" evidence="2"/>
<organism evidence="2 3">
    <name type="scientific">Enhygromyxa salina</name>
    <dbReference type="NCBI Taxonomy" id="215803"/>
    <lineage>
        <taxon>Bacteria</taxon>
        <taxon>Pseudomonadati</taxon>
        <taxon>Myxococcota</taxon>
        <taxon>Polyangia</taxon>
        <taxon>Nannocystales</taxon>
        <taxon>Nannocystaceae</taxon>
        <taxon>Enhygromyxa</taxon>
    </lineage>
</organism>
<dbReference type="Pfam" id="PF00144">
    <property type="entry name" value="Beta-lactamase"/>
    <property type="match status" value="1"/>
</dbReference>
<dbReference type="RefSeq" id="WP_106088877.1">
    <property type="nucleotide sequence ID" value="NZ_PVNL01000041.1"/>
</dbReference>
<dbReference type="EMBL" id="PVNL01000041">
    <property type="protein sequence ID" value="PRQ08572.1"/>
    <property type="molecule type" value="Genomic_DNA"/>
</dbReference>
<proteinExistence type="predicted"/>
<feature type="domain" description="Beta-lactamase-related" evidence="1">
    <location>
        <begin position="61"/>
        <end position="376"/>
    </location>
</feature>
<dbReference type="InterPro" id="IPR001466">
    <property type="entry name" value="Beta-lactam-related"/>
</dbReference>
<evidence type="ECO:0000259" key="1">
    <source>
        <dbReference type="Pfam" id="PF00144"/>
    </source>
</evidence>
<dbReference type="AlphaFoldDB" id="A0A2S9YU59"/>
<evidence type="ECO:0000313" key="3">
    <source>
        <dbReference type="Proteomes" id="UP000238823"/>
    </source>
</evidence>
<keyword evidence="2" id="KW-0378">Hydrolase</keyword>
<name>A0A2S9YU59_9BACT</name>
<dbReference type="OrthoDB" id="9801061at2"/>
<accession>A0A2S9YU59</accession>
<protein>
    <submittedName>
        <fullName evidence="2">Beta-lactamase</fullName>
        <ecNumber evidence="2">3.5.2.6</ecNumber>
    </submittedName>
</protein>
<dbReference type="InterPro" id="IPR050491">
    <property type="entry name" value="AmpC-like"/>
</dbReference>
<dbReference type="PANTHER" id="PTHR46825">
    <property type="entry name" value="D-ALANYL-D-ALANINE-CARBOXYPEPTIDASE/ENDOPEPTIDASE AMPH"/>
    <property type="match status" value="1"/>
</dbReference>
<gene>
    <name evidence="2" type="primary">ampC_1</name>
    <name evidence="2" type="ORF">ENSA7_18580</name>
</gene>
<dbReference type="Proteomes" id="UP000238823">
    <property type="component" value="Unassembled WGS sequence"/>
</dbReference>
<dbReference type="Gene3D" id="3.40.710.10">
    <property type="entry name" value="DD-peptidase/beta-lactamase superfamily"/>
    <property type="match status" value="1"/>
</dbReference>
<dbReference type="GO" id="GO:0008800">
    <property type="term" value="F:beta-lactamase activity"/>
    <property type="evidence" value="ECO:0007669"/>
    <property type="project" value="UniProtKB-EC"/>
</dbReference>